<reference evidence="2 3" key="1">
    <citation type="journal article" date="2019" name="Nat. Med.">
        <title>A library of human gut bacterial isolates paired with longitudinal multiomics data enables mechanistic microbiome research.</title>
        <authorList>
            <person name="Poyet M."/>
            <person name="Groussin M."/>
            <person name="Gibbons S.M."/>
            <person name="Avila-Pacheco J."/>
            <person name="Jiang X."/>
            <person name="Kearney S.M."/>
            <person name="Perrotta A.R."/>
            <person name="Berdy B."/>
            <person name="Zhao S."/>
            <person name="Lieberman T.D."/>
            <person name="Swanson P.K."/>
            <person name="Smith M."/>
            <person name="Roesemann S."/>
            <person name="Alexander J.E."/>
            <person name="Rich S.A."/>
            <person name="Livny J."/>
            <person name="Vlamakis H."/>
            <person name="Clish C."/>
            <person name="Bullock K."/>
            <person name="Deik A."/>
            <person name="Scott J."/>
            <person name="Pierce K.A."/>
            <person name="Xavier R.J."/>
            <person name="Alm E.J."/>
        </authorList>
    </citation>
    <scope>NUCLEOTIDE SEQUENCE [LARGE SCALE GENOMIC DNA]</scope>
    <source>
        <strain evidence="2 3">BIOML-A16</strain>
    </source>
</reference>
<comment type="caution">
    <text evidence="2">The sequence shown here is derived from an EMBL/GenBank/DDBJ whole genome shotgun (WGS) entry which is preliminary data.</text>
</comment>
<feature type="signal peptide" evidence="1">
    <location>
        <begin position="1"/>
        <end position="29"/>
    </location>
</feature>
<sequence length="457" mass="51957">MPDCTKISYFFLRCVMSAVYLVTASMAFAQEPAGDTTNRADETVVIRHISSAVIERYPYGVTFLRPKQLDSVLNYAETDLVPIIFKRNKTDLIFPNARLDSIVGVVNRILDDKDAGLSYVWIGGSASPEGPEAHNIWLGKTRAKRLYDYLKAHTALPDSLIRIDNLMEDWHTPLRLIRQQDFPHKERVLEIWTNQPDSRKRKLEIMAIDNGATWEYLIDKAFRPARNARMVIVCAVEDSTVMIPLLRPVAGVIEYPPVQPQPVPIMTVVPVYRGQFVAVKTNLAALGLLVANLGVEFSFGHGFSLDLPFYYSPYDITSKFRVRILGTQPELRYWLGRDWPGDGHFFGLNGTVAGFDVSFPGTDRFQDPERALWGAGLSYGYALSFGSGRHWGLEFNIGAGYMNYHLDTFDNVHNGKLMRTGKKDYWGITRVGLSLTYKFRYRKQITSKLQQRRAEHD</sequence>
<evidence type="ECO:0000313" key="3">
    <source>
        <dbReference type="Proteomes" id="UP000448908"/>
    </source>
</evidence>
<proteinExistence type="predicted"/>
<gene>
    <name evidence="2" type="ORF">GMD92_02945</name>
</gene>
<dbReference type="AlphaFoldDB" id="A0AA43W0S6"/>
<dbReference type="InterPro" id="IPR021958">
    <property type="entry name" value="DUF3575"/>
</dbReference>
<keyword evidence="1" id="KW-0732">Signal</keyword>
<organism evidence="2 3">
    <name type="scientific">Parabacteroides merdae</name>
    <dbReference type="NCBI Taxonomy" id="46503"/>
    <lineage>
        <taxon>Bacteria</taxon>
        <taxon>Pseudomonadati</taxon>
        <taxon>Bacteroidota</taxon>
        <taxon>Bacteroidia</taxon>
        <taxon>Bacteroidales</taxon>
        <taxon>Tannerellaceae</taxon>
        <taxon>Parabacteroides</taxon>
    </lineage>
</organism>
<accession>A0AA43W0S6</accession>
<name>A0AA43W0S6_9BACT</name>
<dbReference type="Proteomes" id="UP000448908">
    <property type="component" value="Unassembled WGS sequence"/>
</dbReference>
<evidence type="ECO:0000256" key="1">
    <source>
        <dbReference type="SAM" id="SignalP"/>
    </source>
</evidence>
<dbReference type="RefSeq" id="WP_164728002.1">
    <property type="nucleotide sequence ID" value="NZ_WNCS01000023.1"/>
</dbReference>
<protein>
    <submittedName>
        <fullName evidence="2">DUF3575 domain-containing protein</fullName>
    </submittedName>
</protein>
<dbReference type="Pfam" id="PF12099">
    <property type="entry name" value="DUF3575"/>
    <property type="match status" value="1"/>
</dbReference>
<feature type="chain" id="PRO_5041288633" evidence="1">
    <location>
        <begin position="30"/>
        <end position="457"/>
    </location>
</feature>
<dbReference type="EMBL" id="WNDA01000003">
    <property type="protein sequence ID" value="MTU68063.1"/>
    <property type="molecule type" value="Genomic_DNA"/>
</dbReference>
<evidence type="ECO:0000313" key="2">
    <source>
        <dbReference type="EMBL" id="MTU68063.1"/>
    </source>
</evidence>